<feature type="compositionally biased region" description="Basic residues" evidence="1">
    <location>
        <begin position="33"/>
        <end position="43"/>
    </location>
</feature>
<feature type="compositionally biased region" description="Basic and acidic residues" evidence="1">
    <location>
        <begin position="23"/>
        <end position="32"/>
    </location>
</feature>
<evidence type="ECO:0000256" key="1">
    <source>
        <dbReference type="SAM" id="MobiDB-lite"/>
    </source>
</evidence>
<feature type="region of interest" description="Disordered" evidence="1">
    <location>
        <begin position="1"/>
        <end position="93"/>
    </location>
</feature>
<reference evidence="3" key="1">
    <citation type="submission" date="2020-06" db="EMBL/GenBank/DDBJ databases">
        <authorList>
            <person name="Li T."/>
            <person name="Hu X."/>
            <person name="Zhang T."/>
            <person name="Song X."/>
            <person name="Zhang H."/>
            <person name="Dai N."/>
            <person name="Sheng W."/>
            <person name="Hou X."/>
            <person name="Wei L."/>
        </authorList>
    </citation>
    <scope>NUCLEOTIDE SEQUENCE</scope>
    <source>
        <strain evidence="3">KEN1</strain>
        <tissue evidence="3">Leaf</tissue>
    </source>
</reference>
<evidence type="ECO:0000313" key="3">
    <source>
        <dbReference type="EMBL" id="KAL0453221.1"/>
    </source>
</evidence>
<name>A0AAW2XLT3_9LAMI</name>
<feature type="region of interest" description="Disordered" evidence="1">
    <location>
        <begin position="267"/>
        <end position="286"/>
    </location>
</feature>
<dbReference type="InterPro" id="IPR028124">
    <property type="entry name" value="SMAP_dom"/>
</dbReference>
<feature type="compositionally biased region" description="Basic and acidic residues" evidence="1">
    <location>
        <begin position="269"/>
        <end position="286"/>
    </location>
</feature>
<dbReference type="PANTHER" id="PTHR22426:SF2">
    <property type="entry name" value="ARGININE_SERINE-RICH COILED-COIL PROTEIN 2"/>
    <property type="match status" value="1"/>
</dbReference>
<dbReference type="PANTHER" id="PTHR22426">
    <property type="entry name" value="ARGININE_SERINE-RICH COILED-COIL PROTEIN 2"/>
    <property type="match status" value="1"/>
</dbReference>
<feature type="compositionally biased region" description="Basic and acidic residues" evidence="1">
    <location>
        <begin position="174"/>
        <end position="189"/>
    </location>
</feature>
<protein>
    <recommendedName>
        <fullName evidence="2">Small acidic protein-like domain-containing protein</fullName>
    </recommendedName>
</protein>
<accession>A0AAW2XLT3</accession>
<organism evidence="3">
    <name type="scientific">Sesamum latifolium</name>
    <dbReference type="NCBI Taxonomy" id="2727402"/>
    <lineage>
        <taxon>Eukaryota</taxon>
        <taxon>Viridiplantae</taxon>
        <taxon>Streptophyta</taxon>
        <taxon>Embryophyta</taxon>
        <taxon>Tracheophyta</taxon>
        <taxon>Spermatophyta</taxon>
        <taxon>Magnoliopsida</taxon>
        <taxon>eudicotyledons</taxon>
        <taxon>Gunneridae</taxon>
        <taxon>Pentapetalae</taxon>
        <taxon>asterids</taxon>
        <taxon>lamiids</taxon>
        <taxon>Lamiales</taxon>
        <taxon>Pedaliaceae</taxon>
        <taxon>Sesamum</taxon>
    </lineage>
</organism>
<feature type="compositionally biased region" description="Low complexity" evidence="1">
    <location>
        <begin position="202"/>
        <end position="215"/>
    </location>
</feature>
<feature type="region of interest" description="Disordered" evidence="1">
    <location>
        <begin position="167"/>
        <end position="215"/>
    </location>
</feature>
<evidence type="ECO:0000259" key="2">
    <source>
        <dbReference type="Pfam" id="PF15477"/>
    </source>
</evidence>
<feature type="domain" description="Small acidic protein-like" evidence="2">
    <location>
        <begin position="247"/>
        <end position="312"/>
    </location>
</feature>
<dbReference type="AlphaFoldDB" id="A0AAW2XLT3"/>
<gene>
    <name evidence="3" type="ORF">Slati_1300200</name>
</gene>
<sequence length="313" mass="34573">MTAMRRGRDWRRKGGGGDDGDDGSGKGEAEGKGRRRRKGRGRHGSAIEGEGAAMDLGKGRQRGKGGGGGGGRGRGRWRFSNRGEERAATRGAGGNGRGGCALWRWIAGSGRRAVAWRQRGRKGLGGGCFFSKHSAQTKLRTLITEYLLCSSSLFELRTEIEGKRLRNRGGMDSNAREGFDSKAEFRKPSNDAANRKYRRRSPVGGSSSSSDVNRNLVGTGYMSTDQKKKLLWGNKKKTAVEESAHRWDTTMFGDRERQEKFNKLMGVKGDAKMEQKPDNPDVEKQREQLQMELEKQYTAGLRRRDGRTVGLGL</sequence>
<dbReference type="Pfam" id="PF15477">
    <property type="entry name" value="SMAP"/>
    <property type="match status" value="1"/>
</dbReference>
<comment type="caution">
    <text evidence="3">The sequence shown here is derived from an EMBL/GenBank/DDBJ whole genome shotgun (WGS) entry which is preliminary data.</text>
</comment>
<proteinExistence type="predicted"/>
<reference evidence="3" key="2">
    <citation type="journal article" date="2024" name="Plant">
        <title>Genomic evolution and insights into agronomic trait innovations of Sesamum species.</title>
        <authorList>
            <person name="Miao H."/>
            <person name="Wang L."/>
            <person name="Qu L."/>
            <person name="Liu H."/>
            <person name="Sun Y."/>
            <person name="Le M."/>
            <person name="Wang Q."/>
            <person name="Wei S."/>
            <person name="Zheng Y."/>
            <person name="Lin W."/>
            <person name="Duan Y."/>
            <person name="Cao H."/>
            <person name="Xiong S."/>
            <person name="Wang X."/>
            <person name="Wei L."/>
            <person name="Li C."/>
            <person name="Ma Q."/>
            <person name="Ju M."/>
            <person name="Zhao R."/>
            <person name="Li G."/>
            <person name="Mu C."/>
            <person name="Tian Q."/>
            <person name="Mei H."/>
            <person name="Zhang T."/>
            <person name="Gao T."/>
            <person name="Zhang H."/>
        </authorList>
    </citation>
    <scope>NUCLEOTIDE SEQUENCE</scope>
    <source>
        <strain evidence="3">KEN1</strain>
    </source>
</reference>
<dbReference type="EMBL" id="JACGWN010000004">
    <property type="protein sequence ID" value="KAL0453221.1"/>
    <property type="molecule type" value="Genomic_DNA"/>
</dbReference>